<dbReference type="KEGG" id="pdj:D0907_14190"/>
<proteinExistence type="predicted"/>
<reference evidence="1 4" key="2">
    <citation type="submission" date="2018-08" db="EMBL/GenBank/DDBJ databases">
        <title>Draft genome sequence of Pseudoalteromonas donghaensis HJ51.</title>
        <authorList>
            <person name="Oh J."/>
            <person name="Roh D."/>
        </authorList>
    </citation>
    <scope>NUCLEOTIDE SEQUENCE [LARGE SCALE GENOMIC DNA]</scope>
    <source>
        <strain evidence="1 4">HJ51</strain>
    </source>
</reference>
<organism evidence="1 4">
    <name type="scientific">Pseudoalteromonas lipolytica</name>
    <dbReference type="NCBI Taxonomy" id="570156"/>
    <lineage>
        <taxon>Bacteria</taxon>
        <taxon>Pseudomonadati</taxon>
        <taxon>Pseudomonadota</taxon>
        <taxon>Gammaproteobacteria</taxon>
        <taxon>Alteromonadales</taxon>
        <taxon>Pseudoalteromonadaceae</taxon>
        <taxon>Pseudoalteromonas</taxon>
    </lineage>
</organism>
<dbReference type="InterPro" id="IPR038626">
    <property type="entry name" value="Rof-like_sf"/>
</dbReference>
<dbReference type="InterPro" id="IPR023534">
    <property type="entry name" value="Rof/RNase_P-like"/>
</dbReference>
<evidence type="ECO:0000313" key="2">
    <source>
        <dbReference type="EMBL" id="SFT83501.1"/>
    </source>
</evidence>
<gene>
    <name evidence="1" type="ORF">D0907_14190</name>
    <name evidence="2" type="ORF">SAMN04487854_11199</name>
</gene>
<evidence type="ECO:0000313" key="3">
    <source>
        <dbReference type="Proteomes" id="UP000183805"/>
    </source>
</evidence>
<dbReference type="GeneID" id="99506623"/>
<dbReference type="Proteomes" id="UP000183805">
    <property type="component" value="Unassembled WGS sequence"/>
</dbReference>
<sequence length="73" mass="8262">MTYQPIACGDYDQFELWCMHSTELQITLHSGEQVNGKAINLQIISPEGEHLILSTKKGEHAVRLDLIKSVEPR</sequence>
<dbReference type="Gene3D" id="2.30.30.400">
    <property type="entry name" value="Rof-like"/>
    <property type="match status" value="1"/>
</dbReference>
<accession>A0AAD0S1Q1</accession>
<evidence type="ECO:0000313" key="4">
    <source>
        <dbReference type="Proteomes" id="UP000264605"/>
    </source>
</evidence>
<name>A0AAD0S1Q1_9GAMM</name>
<dbReference type="AlphaFoldDB" id="A0AAD0S1Q1"/>
<dbReference type="RefSeq" id="WP_036973086.1">
    <property type="nucleotide sequence ID" value="NZ_CP032090.1"/>
</dbReference>
<protein>
    <submittedName>
        <fullName evidence="1">Rho-binding antiterminator</fullName>
    </submittedName>
    <submittedName>
        <fullName evidence="2">Transcriptional antiterminator, Rof</fullName>
    </submittedName>
</protein>
<dbReference type="EMBL" id="FPAZ01000011">
    <property type="protein sequence ID" value="SFT83501.1"/>
    <property type="molecule type" value="Genomic_DNA"/>
</dbReference>
<dbReference type="SUPFAM" id="SSF101744">
    <property type="entry name" value="Rof/RNase P subunit-like"/>
    <property type="match status" value="1"/>
</dbReference>
<dbReference type="Proteomes" id="UP000264605">
    <property type="component" value="Chromosome"/>
</dbReference>
<dbReference type="EMBL" id="CP032090">
    <property type="protein sequence ID" value="AXV66347.1"/>
    <property type="molecule type" value="Genomic_DNA"/>
</dbReference>
<reference evidence="2 3" key="1">
    <citation type="submission" date="2016-10" db="EMBL/GenBank/DDBJ databases">
        <authorList>
            <person name="Varghese N."/>
            <person name="Submissions S."/>
        </authorList>
    </citation>
    <scope>NUCLEOTIDE SEQUENCE [LARGE SCALE GENOMIC DNA]</scope>
    <source>
        <strain evidence="2 3">CGMCC 1.8499</strain>
    </source>
</reference>
<evidence type="ECO:0000313" key="1">
    <source>
        <dbReference type="EMBL" id="AXV66347.1"/>
    </source>
</evidence>
<keyword evidence="3" id="KW-1185">Reference proteome</keyword>
<dbReference type="Pfam" id="PF07073">
    <property type="entry name" value="ROF"/>
    <property type="match status" value="1"/>
</dbReference>
<dbReference type="InterPro" id="IPR009778">
    <property type="entry name" value="ROF"/>
</dbReference>